<evidence type="ECO:0000256" key="4">
    <source>
        <dbReference type="SAM" id="Coils"/>
    </source>
</evidence>
<evidence type="ECO:0000259" key="6">
    <source>
        <dbReference type="PROSITE" id="PS50111"/>
    </source>
</evidence>
<reference evidence="9 10" key="1">
    <citation type="submission" date="2018-08" db="EMBL/GenBank/DDBJ databases">
        <title>A genome reference for cultivated species of the human gut microbiota.</title>
        <authorList>
            <person name="Zou Y."/>
            <person name="Xue W."/>
            <person name="Luo G."/>
        </authorList>
    </citation>
    <scope>NUCLEOTIDE SEQUENCE [LARGE SCALE GENOMIC DNA]</scope>
    <source>
        <strain evidence="9 10">AM37-1AC</strain>
    </source>
</reference>
<dbReference type="PANTHER" id="PTHR32089:SF112">
    <property type="entry name" value="LYSOZYME-LIKE PROTEIN-RELATED"/>
    <property type="match status" value="1"/>
</dbReference>
<dbReference type="Pfam" id="PF00015">
    <property type="entry name" value="MCPsignal"/>
    <property type="match status" value="1"/>
</dbReference>
<dbReference type="GO" id="GO:0016020">
    <property type="term" value="C:membrane"/>
    <property type="evidence" value="ECO:0007669"/>
    <property type="project" value="InterPro"/>
</dbReference>
<accession>A0A3R6APD9</accession>
<name>A0A3R6APD9_9FIRM</name>
<dbReference type="InterPro" id="IPR004089">
    <property type="entry name" value="MCPsignal_dom"/>
</dbReference>
<dbReference type="SUPFAM" id="SSF58104">
    <property type="entry name" value="Methyl-accepting chemotaxis protein (MCP) signaling domain"/>
    <property type="match status" value="1"/>
</dbReference>
<dbReference type="Proteomes" id="UP000283513">
    <property type="component" value="Unassembled WGS sequence"/>
</dbReference>
<dbReference type="CDD" id="cd06225">
    <property type="entry name" value="HAMP"/>
    <property type="match status" value="1"/>
</dbReference>
<dbReference type="PROSITE" id="PS50885">
    <property type="entry name" value="HAMP"/>
    <property type="match status" value="1"/>
</dbReference>
<dbReference type="Gene3D" id="6.10.340.10">
    <property type="match status" value="1"/>
</dbReference>
<evidence type="ECO:0000259" key="7">
    <source>
        <dbReference type="PROSITE" id="PS50885"/>
    </source>
</evidence>
<dbReference type="EMBL" id="QSHO01000038">
    <property type="protein sequence ID" value="RHC11679.1"/>
    <property type="molecule type" value="Genomic_DNA"/>
</dbReference>
<keyword evidence="5" id="KW-1133">Transmembrane helix</keyword>
<keyword evidence="1 3" id="KW-0807">Transducer</keyword>
<evidence type="ECO:0000313" key="9">
    <source>
        <dbReference type="EMBL" id="RHC11679.1"/>
    </source>
</evidence>
<evidence type="ECO:0000313" key="11">
    <source>
        <dbReference type="Proteomes" id="UP000479531"/>
    </source>
</evidence>
<reference evidence="8 11" key="2">
    <citation type="submission" date="2019-10" db="EMBL/GenBank/DDBJ databases">
        <title>Roseburia spp. ameliorate alcoholic fatty liver via restoration of gut barrier function.</title>
        <authorList>
            <person name="Seo B."/>
            <person name="Ko G."/>
        </authorList>
    </citation>
    <scope>NUCLEOTIDE SEQUENCE [LARGE SCALE GENOMIC DNA]</scope>
    <source>
        <strain evidence="8 11">SNUG30017</strain>
    </source>
</reference>
<evidence type="ECO:0000313" key="10">
    <source>
        <dbReference type="Proteomes" id="UP000283513"/>
    </source>
</evidence>
<evidence type="ECO:0000313" key="8">
    <source>
        <dbReference type="EMBL" id="MVQ46884.1"/>
    </source>
</evidence>
<dbReference type="PROSITE" id="PS50111">
    <property type="entry name" value="CHEMOTAXIS_TRANSDUC_2"/>
    <property type="match status" value="1"/>
</dbReference>
<organism evidence="9 10">
    <name type="scientific">Roseburia intestinalis</name>
    <dbReference type="NCBI Taxonomy" id="166486"/>
    <lineage>
        <taxon>Bacteria</taxon>
        <taxon>Bacillati</taxon>
        <taxon>Bacillota</taxon>
        <taxon>Clostridia</taxon>
        <taxon>Lachnospirales</taxon>
        <taxon>Lachnospiraceae</taxon>
        <taxon>Roseburia</taxon>
    </lineage>
</organism>
<sequence length="729" mass="80434">MGKRQNILLERVSIMANKKMKTAVKSVKKQRTKKALKRTKVQSMENKKGVLFSIRAKIFLCFLVPILFLILVGVFSYKKAAAGMYDTFRDSNEQTINMANQYLDVSNSFIEAEALKYAFQSDLGKYMIGLYETDSTRKKSVISSVGSSIRASQAGNEFISNIHIVTIEDIQMLSTRAGGTVMGIYKEYKDEMLGYSDNGKKLPEWVDYHKTLDETLGLKQSDYIMAYQTTPQSGKGFIVIDIKASAIQEFLDSLDMGEGSIIGFVTKSGREIISEKLPEGQESTRADGETVFYGQDFFNNIEDQQTTKEVSINGKSYLFFYSRMERTNAAVCALVPMEIVNGQADDIRNVTIAVVLIACVVAVLIGIIISTGIQKNMKRISGRLEEVAEGNLTTKVSVKGHDEFNNLAVVANHMINNNKKLVQKVSGATDTLESSAQEVRQASNVMKDYSVNIIQAIDEINDGITKQSEHAEECVRKTDTLSEEIQNVSSIAGQVEGLVSEAENMINHGMQMVQTLGERATKTTDVTIKVETSIEELKKESEIINEFVETITDISEQTNLLSLNASIEAARAGEAGRGFAVVAEEIRKLADHSAEAAGEIQNNVTHITDQTVNSVENAKQARDMVALQTEAVQEVVGVFDDMNQCMQKLFDALKEIVSSTEQADKEREDTLAAVKNISDIIAETAEGTKLVQSVAAKLQENVDTMNQTAQSLGDNMNDLKSEISVFKTE</sequence>
<dbReference type="PANTHER" id="PTHR32089">
    <property type="entry name" value="METHYL-ACCEPTING CHEMOTAXIS PROTEIN MCPB"/>
    <property type="match status" value="1"/>
</dbReference>
<keyword evidence="5" id="KW-0812">Transmembrane</keyword>
<feature type="domain" description="Methyl-accepting transducer" evidence="6">
    <location>
        <begin position="442"/>
        <end position="678"/>
    </location>
</feature>
<dbReference type="EMBL" id="WGGT01000019">
    <property type="protein sequence ID" value="MVQ46884.1"/>
    <property type="molecule type" value="Genomic_DNA"/>
</dbReference>
<protein>
    <submittedName>
        <fullName evidence="8">HAMP domain-containing protein</fullName>
    </submittedName>
    <submittedName>
        <fullName evidence="9">Methyl-accepting chemotaxis protein</fullName>
    </submittedName>
</protein>
<dbReference type="AlphaFoldDB" id="A0A3R6APD9"/>
<feature type="coiled-coil region" evidence="4">
    <location>
        <begin position="695"/>
        <end position="722"/>
    </location>
</feature>
<feature type="domain" description="HAMP" evidence="7">
    <location>
        <begin position="371"/>
        <end position="423"/>
    </location>
</feature>
<comment type="similarity">
    <text evidence="2">Belongs to the methyl-accepting chemotaxis (MCP) protein family.</text>
</comment>
<comment type="caution">
    <text evidence="9">The sequence shown here is derived from an EMBL/GenBank/DDBJ whole genome shotgun (WGS) entry which is preliminary data.</text>
</comment>
<gene>
    <name evidence="9" type="ORF">DW856_19880</name>
    <name evidence="8" type="ORF">GCK47_14565</name>
</gene>
<evidence type="ECO:0000256" key="3">
    <source>
        <dbReference type="PROSITE-ProRule" id="PRU00284"/>
    </source>
</evidence>
<evidence type="ECO:0000256" key="1">
    <source>
        <dbReference type="ARBA" id="ARBA00023224"/>
    </source>
</evidence>
<evidence type="ECO:0000256" key="2">
    <source>
        <dbReference type="ARBA" id="ARBA00029447"/>
    </source>
</evidence>
<keyword evidence="5" id="KW-0472">Membrane</keyword>
<dbReference type="Proteomes" id="UP000479531">
    <property type="component" value="Unassembled WGS sequence"/>
</dbReference>
<feature type="transmembrane region" description="Helical" evidence="5">
    <location>
        <begin position="350"/>
        <end position="373"/>
    </location>
</feature>
<dbReference type="GO" id="GO:0007165">
    <property type="term" value="P:signal transduction"/>
    <property type="evidence" value="ECO:0007669"/>
    <property type="project" value="UniProtKB-KW"/>
</dbReference>
<evidence type="ECO:0000256" key="5">
    <source>
        <dbReference type="SAM" id="Phobius"/>
    </source>
</evidence>
<dbReference type="InterPro" id="IPR003660">
    <property type="entry name" value="HAMP_dom"/>
</dbReference>
<keyword evidence="4" id="KW-0175">Coiled coil</keyword>
<dbReference type="SMART" id="SM00283">
    <property type="entry name" value="MA"/>
    <property type="match status" value="1"/>
</dbReference>
<proteinExistence type="inferred from homology"/>
<dbReference type="Gene3D" id="1.10.287.950">
    <property type="entry name" value="Methyl-accepting chemotaxis protein"/>
    <property type="match status" value="1"/>
</dbReference>
<dbReference type="CDD" id="cd11386">
    <property type="entry name" value="MCP_signal"/>
    <property type="match status" value="1"/>
</dbReference>